<dbReference type="AlphaFoldDB" id="A0A165TR40"/>
<feature type="region of interest" description="Disordered" evidence="1">
    <location>
        <begin position="16"/>
        <end position="72"/>
    </location>
</feature>
<feature type="region of interest" description="Disordered" evidence="1">
    <location>
        <begin position="111"/>
        <end position="157"/>
    </location>
</feature>
<feature type="compositionally biased region" description="Pro residues" evidence="1">
    <location>
        <begin position="19"/>
        <end position="41"/>
    </location>
</feature>
<dbReference type="EMBL" id="KV425564">
    <property type="protein sequence ID" value="KZT27052.1"/>
    <property type="molecule type" value="Genomic_DNA"/>
</dbReference>
<evidence type="ECO:0000313" key="3">
    <source>
        <dbReference type="Proteomes" id="UP000076761"/>
    </source>
</evidence>
<feature type="region of interest" description="Disordered" evidence="1">
    <location>
        <begin position="79"/>
        <end position="98"/>
    </location>
</feature>
<keyword evidence="3" id="KW-1185">Reference proteome</keyword>
<protein>
    <submittedName>
        <fullName evidence="2">Uncharacterized protein</fullName>
    </submittedName>
</protein>
<proteinExistence type="predicted"/>
<evidence type="ECO:0000256" key="1">
    <source>
        <dbReference type="SAM" id="MobiDB-lite"/>
    </source>
</evidence>
<sequence>MDTLTSNPYTTFCSYINSPCPPPPNNSPRPSPPKSVHPSPPTAATNVYPDPFVTTSLSASPPPSLVPSPQRLRGVRLAESVARPIRRPRSPKATTNPPVIHIQFIKIVQTPSKATKYSTSPPLSQFSKRRRRSPSSSAVHVPKLGRPSTRGCGTGHL</sequence>
<dbReference type="Proteomes" id="UP000076761">
    <property type="component" value="Unassembled WGS sequence"/>
</dbReference>
<name>A0A165TR40_9AGAM</name>
<reference evidence="2 3" key="1">
    <citation type="journal article" date="2016" name="Mol. Biol. Evol.">
        <title>Comparative Genomics of Early-Diverging Mushroom-Forming Fungi Provides Insights into the Origins of Lignocellulose Decay Capabilities.</title>
        <authorList>
            <person name="Nagy L.G."/>
            <person name="Riley R."/>
            <person name="Tritt A."/>
            <person name="Adam C."/>
            <person name="Daum C."/>
            <person name="Floudas D."/>
            <person name="Sun H."/>
            <person name="Yadav J.S."/>
            <person name="Pangilinan J."/>
            <person name="Larsson K.H."/>
            <person name="Matsuura K."/>
            <person name="Barry K."/>
            <person name="Labutti K."/>
            <person name="Kuo R."/>
            <person name="Ohm R.A."/>
            <person name="Bhattacharya S.S."/>
            <person name="Shirouzu T."/>
            <person name="Yoshinaga Y."/>
            <person name="Martin F.M."/>
            <person name="Grigoriev I.V."/>
            <person name="Hibbett D.S."/>
        </authorList>
    </citation>
    <scope>NUCLEOTIDE SEQUENCE [LARGE SCALE GENOMIC DNA]</scope>
    <source>
        <strain evidence="2 3">HHB14362 ss-1</strain>
    </source>
</reference>
<dbReference type="InParanoid" id="A0A165TR40"/>
<evidence type="ECO:0000313" key="2">
    <source>
        <dbReference type="EMBL" id="KZT27052.1"/>
    </source>
</evidence>
<accession>A0A165TR40</accession>
<organism evidence="2 3">
    <name type="scientific">Neolentinus lepideus HHB14362 ss-1</name>
    <dbReference type="NCBI Taxonomy" id="1314782"/>
    <lineage>
        <taxon>Eukaryota</taxon>
        <taxon>Fungi</taxon>
        <taxon>Dikarya</taxon>
        <taxon>Basidiomycota</taxon>
        <taxon>Agaricomycotina</taxon>
        <taxon>Agaricomycetes</taxon>
        <taxon>Gloeophyllales</taxon>
        <taxon>Gloeophyllaceae</taxon>
        <taxon>Neolentinus</taxon>
    </lineage>
</organism>
<gene>
    <name evidence="2" type="ORF">NEOLEDRAFT_1131569</name>
</gene>
<feature type="compositionally biased region" description="Polar residues" evidence="1">
    <location>
        <begin position="111"/>
        <end position="123"/>
    </location>
</feature>